<proteinExistence type="predicted"/>
<reference evidence="2" key="1">
    <citation type="journal article" date="2023" name="Mol. Phylogenet. Evol.">
        <title>Genome-scale phylogeny and comparative genomics of the fungal order Sordariales.</title>
        <authorList>
            <person name="Hensen N."/>
            <person name="Bonometti L."/>
            <person name="Westerberg I."/>
            <person name="Brannstrom I.O."/>
            <person name="Guillou S."/>
            <person name="Cros-Aarteil S."/>
            <person name="Calhoun S."/>
            <person name="Haridas S."/>
            <person name="Kuo A."/>
            <person name="Mondo S."/>
            <person name="Pangilinan J."/>
            <person name="Riley R."/>
            <person name="LaButti K."/>
            <person name="Andreopoulos B."/>
            <person name="Lipzen A."/>
            <person name="Chen C."/>
            <person name="Yan M."/>
            <person name="Daum C."/>
            <person name="Ng V."/>
            <person name="Clum A."/>
            <person name="Steindorff A."/>
            <person name="Ohm R.A."/>
            <person name="Martin F."/>
            <person name="Silar P."/>
            <person name="Natvig D.O."/>
            <person name="Lalanne C."/>
            <person name="Gautier V."/>
            <person name="Ament-Velasquez S.L."/>
            <person name="Kruys A."/>
            <person name="Hutchinson M.I."/>
            <person name="Powell A.J."/>
            <person name="Barry K."/>
            <person name="Miller A.N."/>
            <person name="Grigoriev I.V."/>
            <person name="Debuchy R."/>
            <person name="Gladieux P."/>
            <person name="Hiltunen Thoren M."/>
            <person name="Johannesson H."/>
        </authorList>
    </citation>
    <scope>NUCLEOTIDE SEQUENCE</scope>
    <source>
        <strain evidence="2">CBS 123565</strain>
    </source>
</reference>
<sequence length="104" mass="11588">MSRSPAFPNRSACGERTNRRGGIADPGYFWCRSALVSGRSCERPARWDLTIWLGQPAKVVPARARLPSLPLTPIRSYSNDIARIEILVARKEVVFVLSTLSIAY</sequence>
<dbReference type="AlphaFoldDB" id="A0AAN6ZBN0"/>
<comment type="caution">
    <text evidence="2">The sequence shown here is derived from an EMBL/GenBank/DDBJ whole genome shotgun (WGS) entry which is preliminary data.</text>
</comment>
<keyword evidence="3" id="KW-1185">Reference proteome</keyword>
<accession>A0AAN6ZBN0</accession>
<name>A0AAN6ZBN0_9PEZI</name>
<feature type="region of interest" description="Disordered" evidence="1">
    <location>
        <begin position="1"/>
        <end position="22"/>
    </location>
</feature>
<evidence type="ECO:0000256" key="1">
    <source>
        <dbReference type="SAM" id="MobiDB-lite"/>
    </source>
</evidence>
<protein>
    <submittedName>
        <fullName evidence="2">Uncharacterized protein</fullName>
    </submittedName>
</protein>
<reference evidence="2" key="2">
    <citation type="submission" date="2023-05" db="EMBL/GenBank/DDBJ databases">
        <authorList>
            <consortium name="Lawrence Berkeley National Laboratory"/>
            <person name="Steindorff A."/>
            <person name="Hensen N."/>
            <person name="Bonometti L."/>
            <person name="Westerberg I."/>
            <person name="Brannstrom I.O."/>
            <person name="Guillou S."/>
            <person name="Cros-Aarteil S."/>
            <person name="Calhoun S."/>
            <person name="Haridas S."/>
            <person name="Kuo A."/>
            <person name="Mondo S."/>
            <person name="Pangilinan J."/>
            <person name="Riley R."/>
            <person name="Labutti K."/>
            <person name="Andreopoulos B."/>
            <person name="Lipzen A."/>
            <person name="Chen C."/>
            <person name="Yanf M."/>
            <person name="Daum C."/>
            <person name="Ng V."/>
            <person name="Clum A."/>
            <person name="Ohm R."/>
            <person name="Martin F."/>
            <person name="Silar P."/>
            <person name="Natvig D."/>
            <person name="Lalanne C."/>
            <person name="Gautier V."/>
            <person name="Ament-Velasquez S.L."/>
            <person name="Kruys A."/>
            <person name="Hutchinson M.I."/>
            <person name="Powell A.J."/>
            <person name="Barry K."/>
            <person name="Miller A.N."/>
            <person name="Grigoriev I.V."/>
            <person name="Debuchy R."/>
            <person name="Gladieux P."/>
            <person name="Thoren M.H."/>
            <person name="Johannesson H."/>
        </authorList>
    </citation>
    <scope>NUCLEOTIDE SEQUENCE</scope>
    <source>
        <strain evidence="2">CBS 123565</strain>
    </source>
</reference>
<evidence type="ECO:0000313" key="2">
    <source>
        <dbReference type="EMBL" id="KAK4133115.1"/>
    </source>
</evidence>
<organism evidence="2 3">
    <name type="scientific">Trichocladium antarcticum</name>
    <dbReference type="NCBI Taxonomy" id="1450529"/>
    <lineage>
        <taxon>Eukaryota</taxon>
        <taxon>Fungi</taxon>
        <taxon>Dikarya</taxon>
        <taxon>Ascomycota</taxon>
        <taxon>Pezizomycotina</taxon>
        <taxon>Sordariomycetes</taxon>
        <taxon>Sordariomycetidae</taxon>
        <taxon>Sordariales</taxon>
        <taxon>Chaetomiaceae</taxon>
        <taxon>Trichocladium</taxon>
    </lineage>
</organism>
<gene>
    <name evidence="2" type="ORF">BT67DRAFT_435012</name>
</gene>
<dbReference type="Proteomes" id="UP001304895">
    <property type="component" value="Unassembled WGS sequence"/>
</dbReference>
<evidence type="ECO:0000313" key="3">
    <source>
        <dbReference type="Proteomes" id="UP001304895"/>
    </source>
</evidence>
<dbReference type="EMBL" id="MU853413">
    <property type="protein sequence ID" value="KAK4133115.1"/>
    <property type="molecule type" value="Genomic_DNA"/>
</dbReference>